<feature type="chain" id="PRO_5044015754" evidence="1">
    <location>
        <begin position="19"/>
        <end position="523"/>
    </location>
</feature>
<dbReference type="Pfam" id="PF12741">
    <property type="entry name" value="SusD-like"/>
    <property type="match status" value="1"/>
</dbReference>
<dbReference type="SUPFAM" id="SSF48452">
    <property type="entry name" value="TPR-like"/>
    <property type="match status" value="1"/>
</dbReference>
<proteinExistence type="predicted"/>
<organism evidence="2 3">
    <name type="scientific">Rapidithrix thailandica</name>
    <dbReference type="NCBI Taxonomy" id="413964"/>
    <lineage>
        <taxon>Bacteria</taxon>
        <taxon>Pseudomonadati</taxon>
        <taxon>Bacteroidota</taxon>
        <taxon>Cytophagia</taxon>
        <taxon>Cytophagales</taxon>
        <taxon>Flammeovirgaceae</taxon>
        <taxon>Rapidithrix</taxon>
    </lineage>
</organism>
<reference evidence="2 3" key="1">
    <citation type="submission" date="2024-04" db="EMBL/GenBank/DDBJ databases">
        <title>Novel genus in family Flammeovirgaceae.</title>
        <authorList>
            <person name="Nguyen T.H."/>
            <person name="Vuong T.Q."/>
            <person name="Le H."/>
            <person name="Kim S.-G."/>
        </authorList>
    </citation>
    <scope>NUCLEOTIDE SEQUENCE [LARGE SCALE GENOMIC DNA]</scope>
    <source>
        <strain evidence="2 3">JCM 23209</strain>
    </source>
</reference>
<dbReference type="PROSITE" id="PS51257">
    <property type="entry name" value="PROKAR_LIPOPROTEIN"/>
    <property type="match status" value="1"/>
</dbReference>
<sequence>MKHRFILYIFSAFFLGMAACTDNFDEYNTNPKGLTDDVFIGEFFPQVQQSIYYNFNNSNWEFQLHQNLNGDVFSGYMMSPSVFAGNNNNMTYNLVDGWNTFPYDLAYGKVMAPVRLIQKRTQEENLLDFHGVALILKVAAMHQVTDLYGPIPYTEYGEHETSTPFDNQQDVYYAFFDELKTAVDDLTAFVDENGDVKPFTRYDLVFGGDYMKWIKYGNTLRLRLAIRIANADPDKAKQEAEAAVNHKYGVMDSEDDLAAVSASNIIHPLNVINDSWNDIRMGAPIESIMKGYEDPRLPVYFEPSVEVPGEYKGIRQGIEITAKEVYVGFSKISTTLIKRNSPLQLMAPEEAYFLRAEGALRGWNMGGSAKDLYEMGIKISFSRHGVLDAYADYIEDDESTAAPYIDPQNPENNVEAGSEYLSNVTIKWEDGDDFETKLERIITQKWLAVFPDGKEAWAEFRRTGYPSLFPVVINNSQGKIPAFIKRLRFPQSEYQANGEQVQQAIQMIGGEDNGGVSLWWDVD</sequence>
<gene>
    <name evidence="2" type="ORF">AAG747_17945</name>
</gene>
<name>A0AAW9S128_9BACT</name>
<keyword evidence="3" id="KW-1185">Reference proteome</keyword>
<evidence type="ECO:0000313" key="2">
    <source>
        <dbReference type="EMBL" id="MEN7549812.1"/>
    </source>
</evidence>
<evidence type="ECO:0000256" key="1">
    <source>
        <dbReference type="SAM" id="SignalP"/>
    </source>
</evidence>
<dbReference type="InterPro" id="IPR011990">
    <property type="entry name" value="TPR-like_helical_dom_sf"/>
</dbReference>
<accession>A0AAW9S128</accession>
<evidence type="ECO:0000313" key="3">
    <source>
        <dbReference type="Proteomes" id="UP001403385"/>
    </source>
</evidence>
<dbReference type="Proteomes" id="UP001403385">
    <property type="component" value="Unassembled WGS sequence"/>
</dbReference>
<protein>
    <submittedName>
        <fullName evidence="2">RagB/SusD family nutrient uptake outer membrane protein</fullName>
    </submittedName>
</protein>
<dbReference type="EMBL" id="JBDKWZ010000010">
    <property type="protein sequence ID" value="MEN7549812.1"/>
    <property type="molecule type" value="Genomic_DNA"/>
</dbReference>
<comment type="caution">
    <text evidence="2">The sequence shown here is derived from an EMBL/GenBank/DDBJ whole genome shotgun (WGS) entry which is preliminary data.</text>
</comment>
<keyword evidence="1" id="KW-0732">Signal</keyword>
<dbReference type="Gene3D" id="1.25.40.390">
    <property type="match status" value="1"/>
</dbReference>
<dbReference type="RefSeq" id="WP_346822590.1">
    <property type="nucleotide sequence ID" value="NZ_JBDKWZ010000010.1"/>
</dbReference>
<feature type="signal peptide" evidence="1">
    <location>
        <begin position="1"/>
        <end position="18"/>
    </location>
</feature>
<dbReference type="InterPro" id="IPR024302">
    <property type="entry name" value="SusD-like"/>
</dbReference>
<dbReference type="AlphaFoldDB" id="A0AAW9S128"/>